<dbReference type="GO" id="GO:0097035">
    <property type="term" value="P:regulation of membrane lipid distribution"/>
    <property type="evidence" value="ECO:0007669"/>
    <property type="project" value="TreeGrafter"/>
</dbReference>
<keyword evidence="2 5" id="KW-0812">Transmembrane</keyword>
<reference evidence="9" key="1">
    <citation type="journal article" date="2017" name="Curr. Biol.">
        <title>Genome architecture and evolution of a unichromosomal asexual nematode.</title>
        <authorList>
            <person name="Fradin H."/>
            <person name="Zegar C."/>
            <person name="Gutwein M."/>
            <person name="Lucas J."/>
            <person name="Kovtun M."/>
            <person name="Corcoran D."/>
            <person name="Baugh L.R."/>
            <person name="Kiontke K."/>
            <person name="Gunsalus K."/>
            <person name="Fitch D.H."/>
            <person name="Piano F."/>
        </authorList>
    </citation>
    <scope>NUCLEOTIDE SEQUENCE [LARGE SCALE GENOMIC DNA]</scope>
    <source>
        <strain evidence="9">PF1309</strain>
    </source>
</reference>
<dbReference type="GO" id="GO:0071709">
    <property type="term" value="P:membrane assembly"/>
    <property type="evidence" value="ECO:0007669"/>
    <property type="project" value="TreeGrafter"/>
</dbReference>
<feature type="transmembrane region" description="Helical" evidence="7">
    <location>
        <begin position="6"/>
        <end position="23"/>
    </location>
</feature>
<dbReference type="PANTHER" id="PTHR13439">
    <property type="entry name" value="CT120 PROTEIN"/>
    <property type="match status" value="1"/>
</dbReference>
<sequence>MIIQFILALAFFWCLQFIARWYLFRRVSFRSFNYFILPDDENNDSRQLSIIPPNKKWRISNECISLVHSIVSGLWAGYVLISDKQFSEDPIQHRSPMADNLILFSAAYMFHDLVDLLANEQSARILELLIHHITVLTAFFVTIWTNLYLGVVVYGLLMELNSVFLHCRSLLNHYGVSKKRPIFRMTAFFNMITLVVFRLAVNFFLARWLIGVLPQLPIFQAIINSLVTLTLCISNSVLAYRVMAADGLLGKSRARKCPTQVHANSQEESTDVEDEDDSSTLSEIIVQSDPVK</sequence>
<dbReference type="EMBL" id="LIAE01006373">
    <property type="protein sequence ID" value="PAV90469.1"/>
    <property type="molecule type" value="Genomic_DNA"/>
</dbReference>
<feature type="compositionally biased region" description="Acidic residues" evidence="6">
    <location>
        <begin position="268"/>
        <end position="278"/>
    </location>
</feature>
<keyword evidence="3 7" id="KW-1133">Transmembrane helix</keyword>
<proteinExistence type="predicted"/>
<dbReference type="STRING" id="2018661.A0A2A2LW83"/>
<dbReference type="InterPro" id="IPR050846">
    <property type="entry name" value="TLCD"/>
</dbReference>
<dbReference type="InterPro" id="IPR006634">
    <property type="entry name" value="TLC-dom"/>
</dbReference>
<evidence type="ECO:0000313" key="10">
    <source>
        <dbReference type="Proteomes" id="UP000218231"/>
    </source>
</evidence>
<dbReference type="OrthoDB" id="10266980at2759"/>
<organism evidence="9 10">
    <name type="scientific">Diploscapter pachys</name>
    <dbReference type="NCBI Taxonomy" id="2018661"/>
    <lineage>
        <taxon>Eukaryota</taxon>
        <taxon>Metazoa</taxon>
        <taxon>Ecdysozoa</taxon>
        <taxon>Nematoda</taxon>
        <taxon>Chromadorea</taxon>
        <taxon>Rhabditida</taxon>
        <taxon>Rhabditina</taxon>
        <taxon>Rhabditomorpha</taxon>
        <taxon>Rhabditoidea</taxon>
        <taxon>Rhabditidae</taxon>
        <taxon>Diploscapter</taxon>
    </lineage>
</organism>
<dbReference type="GO" id="GO:0005886">
    <property type="term" value="C:plasma membrane"/>
    <property type="evidence" value="ECO:0007669"/>
    <property type="project" value="TreeGrafter"/>
</dbReference>
<dbReference type="Pfam" id="PF03798">
    <property type="entry name" value="TRAM_LAG1_CLN8"/>
    <property type="match status" value="1"/>
</dbReference>
<evidence type="ECO:0000256" key="7">
    <source>
        <dbReference type="SAM" id="Phobius"/>
    </source>
</evidence>
<feature type="transmembrane region" description="Helical" evidence="7">
    <location>
        <begin position="63"/>
        <end position="81"/>
    </location>
</feature>
<feature type="domain" description="TLC" evidence="8">
    <location>
        <begin position="54"/>
        <end position="236"/>
    </location>
</feature>
<feature type="transmembrane region" description="Helical" evidence="7">
    <location>
        <begin position="188"/>
        <end position="210"/>
    </location>
</feature>
<evidence type="ECO:0000256" key="4">
    <source>
        <dbReference type="ARBA" id="ARBA00023136"/>
    </source>
</evidence>
<dbReference type="PROSITE" id="PS50922">
    <property type="entry name" value="TLC"/>
    <property type="match status" value="1"/>
</dbReference>
<evidence type="ECO:0000256" key="6">
    <source>
        <dbReference type="SAM" id="MobiDB-lite"/>
    </source>
</evidence>
<dbReference type="GO" id="GO:0055091">
    <property type="term" value="P:phospholipid homeostasis"/>
    <property type="evidence" value="ECO:0007669"/>
    <property type="project" value="TreeGrafter"/>
</dbReference>
<dbReference type="PANTHER" id="PTHR13439:SF70">
    <property type="entry name" value="TLC DOMAIN-CONTAINING PROTEIN-RELATED"/>
    <property type="match status" value="1"/>
</dbReference>
<protein>
    <recommendedName>
        <fullName evidence="8">TLC domain-containing protein</fullName>
    </recommendedName>
</protein>
<evidence type="ECO:0000256" key="2">
    <source>
        <dbReference type="ARBA" id="ARBA00022692"/>
    </source>
</evidence>
<comment type="caution">
    <text evidence="9">The sequence shown here is derived from an EMBL/GenBank/DDBJ whole genome shotgun (WGS) entry which is preliminary data.</text>
</comment>
<keyword evidence="10" id="KW-1185">Reference proteome</keyword>
<evidence type="ECO:0000256" key="3">
    <source>
        <dbReference type="ARBA" id="ARBA00022989"/>
    </source>
</evidence>
<accession>A0A2A2LW83</accession>
<feature type="transmembrane region" description="Helical" evidence="7">
    <location>
        <begin position="222"/>
        <end position="243"/>
    </location>
</feature>
<feature type="region of interest" description="Disordered" evidence="6">
    <location>
        <begin position="256"/>
        <end position="292"/>
    </location>
</feature>
<dbReference type="AlphaFoldDB" id="A0A2A2LW83"/>
<name>A0A2A2LW83_9BILA</name>
<dbReference type="SMART" id="SM00724">
    <property type="entry name" value="TLC"/>
    <property type="match status" value="1"/>
</dbReference>
<evidence type="ECO:0000259" key="8">
    <source>
        <dbReference type="PROSITE" id="PS50922"/>
    </source>
</evidence>
<dbReference type="GO" id="GO:0007009">
    <property type="term" value="P:plasma membrane organization"/>
    <property type="evidence" value="ECO:0007669"/>
    <property type="project" value="TreeGrafter"/>
</dbReference>
<comment type="subcellular location">
    <subcellularLocation>
        <location evidence="1">Membrane</location>
        <topology evidence="1">Multi-pass membrane protein</topology>
    </subcellularLocation>
</comment>
<keyword evidence="4 5" id="KW-0472">Membrane</keyword>
<dbReference type="Proteomes" id="UP000218231">
    <property type="component" value="Unassembled WGS sequence"/>
</dbReference>
<gene>
    <name evidence="9" type="ORF">WR25_14604</name>
</gene>
<evidence type="ECO:0000256" key="1">
    <source>
        <dbReference type="ARBA" id="ARBA00004141"/>
    </source>
</evidence>
<evidence type="ECO:0000313" key="9">
    <source>
        <dbReference type="EMBL" id="PAV90469.1"/>
    </source>
</evidence>
<evidence type="ECO:0000256" key="5">
    <source>
        <dbReference type="PROSITE-ProRule" id="PRU00205"/>
    </source>
</evidence>